<organism evidence="1 2">
    <name type="scientific">Perkinsus olseni</name>
    <name type="common">Perkinsus atlanticus</name>
    <dbReference type="NCBI Taxonomy" id="32597"/>
    <lineage>
        <taxon>Eukaryota</taxon>
        <taxon>Sar</taxon>
        <taxon>Alveolata</taxon>
        <taxon>Perkinsozoa</taxon>
        <taxon>Perkinsea</taxon>
        <taxon>Perkinsida</taxon>
        <taxon>Perkinsidae</taxon>
        <taxon>Perkinsus</taxon>
    </lineage>
</organism>
<feature type="non-terminal residue" evidence="1">
    <location>
        <position position="1"/>
    </location>
</feature>
<gene>
    <name evidence="1" type="ORF">FOZ63_024996</name>
</gene>
<evidence type="ECO:0000313" key="2">
    <source>
        <dbReference type="Proteomes" id="UP000553632"/>
    </source>
</evidence>
<comment type="caution">
    <text evidence="1">The sequence shown here is derived from an EMBL/GenBank/DDBJ whole genome shotgun (WGS) entry which is preliminary data.</text>
</comment>
<evidence type="ECO:0000313" key="1">
    <source>
        <dbReference type="EMBL" id="KAF4741254.1"/>
    </source>
</evidence>
<dbReference type="Proteomes" id="UP000553632">
    <property type="component" value="Unassembled WGS sequence"/>
</dbReference>
<name>A0A7J6T7N3_PEROL</name>
<sequence length="69" mass="7623">MKVSGTSLVNSKKLKEVTDEVEVLFEEENIEARFFLCRSGLVSDGSDSFNDEPITWFLSSLFEGEAGTG</sequence>
<protein>
    <submittedName>
        <fullName evidence="1">Uncharacterized protein</fullName>
    </submittedName>
</protein>
<reference evidence="1 2" key="1">
    <citation type="submission" date="2020-04" db="EMBL/GenBank/DDBJ databases">
        <title>Perkinsus olseni comparative genomics.</title>
        <authorList>
            <person name="Bogema D.R."/>
        </authorList>
    </citation>
    <scope>NUCLEOTIDE SEQUENCE [LARGE SCALE GENOMIC DNA]</scope>
    <source>
        <strain evidence="1 2">ATCC PRA-207</strain>
    </source>
</reference>
<proteinExistence type="predicted"/>
<keyword evidence="2" id="KW-1185">Reference proteome</keyword>
<dbReference type="EMBL" id="JABANO010012753">
    <property type="protein sequence ID" value="KAF4741254.1"/>
    <property type="molecule type" value="Genomic_DNA"/>
</dbReference>
<accession>A0A7J6T7N3</accession>
<dbReference type="AlphaFoldDB" id="A0A7J6T7N3"/>